<protein>
    <submittedName>
        <fullName evidence="2">Uncharacterized protein</fullName>
    </submittedName>
</protein>
<reference evidence="2 3" key="1">
    <citation type="submission" date="2021-12" db="EMBL/GenBank/DDBJ databases">
        <title>Genome sequencing of bacteria with rrn-lacking chromosome and rrn-plasmid.</title>
        <authorList>
            <person name="Anda M."/>
            <person name="Iwasaki W."/>
        </authorList>
    </citation>
    <scope>NUCLEOTIDE SEQUENCE [LARGE SCALE GENOMIC DNA]</scope>
    <source>
        <strain evidence="2 3">NBRC 101262</strain>
    </source>
</reference>
<feature type="transmembrane region" description="Helical" evidence="1">
    <location>
        <begin position="30"/>
        <end position="52"/>
    </location>
</feature>
<keyword evidence="1" id="KW-1133">Transmembrane helix</keyword>
<dbReference type="EMBL" id="AP025292">
    <property type="protein sequence ID" value="BDC98627.1"/>
    <property type="molecule type" value="Genomic_DNA"/>
</dbReference>
<keyword evidence="1" id="KW-0472">Membrane</keyword>
<dbReference type="Proteomes" id="UP001354989">
    <property type="component" value="Chromosome"/>
</dbReference>
<keyword evidence="3" id="KW-1185">Reference proteome</keyword>
<evidence type="ECO:0000313" key="3">
    <source>
        <dbReference type="Proteomes" id="UP001354989"/>
    </source>
</evidence>
<evidence type="ECO:0000313" key="2">
    <source>
        <dbReference type="EMBL" id="BDC98627.1"/>
    </source>
</evidence>
<sequence length="53" mass="6243">MLFRRCLSLIFGKAYEDYFVTRRSHATGVFLVKVFFSVYPIARVSLVIIAYYD</sequence>
<name>A0ABM7VCG3_9BACT</name>
<organism evidence="2 3">
    <name type="scientific">Persicobacter psychrovividus</name>
    <dbReference type="NCBI Taxonomy" id="387638"/>
    <lineage>
        <taxon>Bacteria</taxon>
        <taxon>Pseudomonadati</taxon>
        <taxon>Bacteroidota</taxon>
        <taxon>Cytophagia</taxon>
        <taxon>Cytophagales</taxon>
        <taxon>Persicobacteraceae</taxon>
        <taxon>Persicobacter</taxon>
    </lineage>
</organism>
<accession>A0ABM7VCG3</accession>
<evidence type="ECO:0000256" key="1">
    <source>
        <dbReference type="SAM" id="Phobius"/>
    </source>
</evidence>
<keyword evidence="1" id="KW-0812">Transmembrane</keyword>
<proteinExistence type="predicted"/>
<gene>
    <name evidence="2" type="ORF">PEPS_09080</name>
</gene>